<dbReference type="InterPro" id="IPR025339">
    <property type="entry name" value="DUF4245"/>
</dbReference>
<keyword evidence="3" id="KW-1185">Reference proteome</keyword>
<proteinExistence type="predicted"/>
<reference evidence="2 3" key="1">
    <citation type="submission" date="2019-11" db="EMBL/GenBank/DDBJ databases">
        <authorList>
            <person name="Jiang L.-Q."/>
        </authorList>
    </citation>
    <scope>NUCLEOTIDE SEQUENCE [LARGE SCALE GENOMIC DNA]</scope>
    <source>
        <strain evidence="2 3">YIM 132087</strain>
    </source>
</reference>
<gene>
    <name evidence="2" type="ORF">GIS00_02730</name>
</gene>
<dbReference type="AlphaFoldDB" id="A0A7K1FFL0"/>
<evidence type="ECO:0000313" key="3">
    <source>
        <dbReference type="Proteomes" id="UP000460221"/>
    </source>
</evidence>
<comment type="caution">
    <text evidence="2">The sequence shown here is derived from an EMBL/GenBank/DDBJ whole genome shotgun (WGS) entry which is preliminary data.</text>
</comment>
<feature type="transmembrane region" description="Helical" evidence="1">
    <location>
        <begin position="12"/>
        <end position="33"/>
    </location>
</feature>
<evidence type="ECO:0000313" key="2">
    <source>
        <dbReference type="EMBL" id="MTD12860.1"/>
    </source>
</evidence>
<evidence type="ECO:0000256" key="1">
    <source>
        <dbReference type="SAM" id="Phobius"/>
    </source>
</evidence>
<accession>A0A7K1FFL0</accession>
<protein>
    <submittedName>
        <fullName evidence="2">DUF4245 family protein</fullName>
    </submittedName>
</protein>
<keyword evidence="1" id="KW-0812">Transmembrane</keyword>
<dbReference type="RefSeq" id="WP_154766847.1">
    <property type="nucleotide sequence ID" value="NZ_WLYK01000001.1"/>
</dbReference>
<dbReference type="Proteomes" id="UP000460221">
    <property type="component" value="Unassembled WGS sequence"/>
</dbReference>
<dbReference type="EMBL" id="WLYK01000001">
    <property type="protein sequence ID" value="MTD12860.1"/>
    <property type="molecule type" value="Genomic_DNA"/>
</dbReference>
<keyword evidence="1" id="KW-1133">Transmembrane helix</keyword>
<name>A0A7K1FFL0_9ACTN</name>
<sequence>MADRRNKTMRDMALSMGAIVVVVLLFVGMYGGFSFSPGRPSDDGAVAPTADVALGFSTAQRVVGFDPLTPVDLPADWHPNSFTTTPVGSPDGPPTVRAGWLTPDGAFITLIQSTGSVAEVQSAELGAIAPVSGQIDAGGATWQVTTGRRDEMAWIRTAGGLTLLVTGSAPATDLQTLADSIAGQQ</sequence>
<organism evidence="2 3">
    <name type="scientific">Nakamurella alba</name>
    <dbReference type="NCBI Taxonomy" id="2665158"/>
    <lineage>
        <taxon>Bacteria</taxon>
        <taxon>Bacillati</taxon>
        <taxon>Actinomycetota</taxon>
        <taxon>Actinomycetes</taxon>
        <taxon>Nakamurellales</taxon>
        <taxon>Nakamurellaceae</taxon>
        <taxon>Nakamurella</taxon>
    </lineage>
</organism>
<dbReference type="Pfam" id="PF14030">
    <property type="entry name" value="DUF4245"/>
    <property type="match status" value="1"/>
</dbReference>
<keyword evidence="1" id="KW-0472">Membrane</keyword>